<keyword evidence="11" id="KW-0407">Ion channel</keyword>
<gene>
    <name evidence="15" type="ORF">B4U80_09652</name>
</gene>
<dbReference type="Pfam" id="PF10613">
    <property type="entry name" value="Lig_chan-Glu_bd"/>
    <property type="match status" value="1"/>
</dbReference>
<sequence length="246" mass="27987">MAIAPLTITSARENVIDFSKPFMSLGISIMIKKPSKKIPGIFSFMNPLSQEIWMCIILSYIGVSVVLFLVSRFSPFELKVETNGQKDRQTIVNDFNLTNSLWFALGAIMQQGGDVCPRLRTLSLCISRFQFHVYFCLNCRSMAGRIVGSVWWFFTLIIISSYTANLAAFLTVERMVTPINSVDDLAKQTDVEYGVLKHSSTMEFFKASQYITIFDHFDSLQKKIAIVNVNLVHLFLAKLIHRFTIK</sequence>
<evidence type="ECO:0000259" key="13">
    <source>
        <dbReference type="Pfam" id="PF00060"/>
    </source>
</evidence>
<evidence type="ECO:0000256" key="2">
    <source>
        <dbReference type="ARBA" id="ARBA00008685"/>
    </source>
</evidence>
<organism evidence="15 16">
    <name type="scientific">Leptotrombidium deliense</name>
    <dbReference type="NCBI Taxonomy" id="299467"/>
    <lineage>
        <taxon>Eukaryota</taxon>
        <taxon>Metazoa</taxon>
        <taxon>Ecdysozoa</taxon>
        <taxon>Arthropoda</taxon>
        <taxon>Chelicerata</taxon>
        <taxon>Arachnida</taxon>
        <taxon>Acari</taxon>
        <taxon>Acariformes</taxon>
        <taxon>Trombidiformes</taxon>
        <taxon>Prostigmata</taxon>
        <taxon>Anystina</taxon>
        <taxon>Parasitengona</taxon>
        <taxon>Trombiculoidea</taxon>
        <taxon>Trombiculidae</taxon>
        <taxon>Leptotrombidium</taxon>
    </lineage>
</organism>
<evidence type="ECO:0000259" key="14">
    <source>
        <dbReference type="Pfam" id="PF10613"/>
    </source>
</evidence>
<feature type="transmembrane region" description="Helical" evidence="12">
    <location>
        <begin position="150"/>
        <end position="172"/>
    </location>
</feature>
<accession>A0A443S7H7</accession>
<dbReference type="Proteomes" id="UP000288716">
    <property type="component" value="Unassembled WGS sequence"/>
</dbReference>
<dbReference type="PANTHER" id="PTHR18966">
    <property type="entry name" value="IONOTROPIC GLUTAMATE RECEPTOR"/>
    <property type="match status" value="1"/>
</dbReference>
<dbReference type="STRING" id="299467.A0A443S7H7"/>
<evidence type="ECO:0000256" key="5">
    <source>
        <dbReference type="ARBA" id="ARBA00022989"/>
    </source>
</evidence>
<feature type="domain" description="Ionotropic glutamate receptor C-terminal" evidence="13">
    <location>
        <begin position="49"/>
        <end position="119"/>
    </location>
</feature>
<dbReference type="EMBL" id="NCKV01006564">
    <property type="protein sequence ID" value="RWS23375.1"/>
    <property type="molecule type" value="Genomic_DNA"/>
</dbReference>
<dbReference type="OrthoDB" id="5984008at2759"/>
<dbReference type="VEuPathDB" id="VectorBase:LDEU008665"/>
<evidence type="ECO:0000256" key="4">
    <source>
        <dbReference type="ARBA" id="ARBA00022692"/>
    </source>
</evidence>
<evidence type="ECO:0000256" key="1">
    <source>
        <dbReference type="ARBA" id="ARBA00004141"/>
    </source>
</evidence>
<keyword evidence="4 12" id="KW-0812">Transmembrane</keyword>
<reference evidence="15 16" key="1">
    <citation type="journal article" date="2018" name="Gigascience">
        <title>Genomes of trombidid mites reveal novel predicted allergens and laterally-transferred genes associated with secondary metabolism.</title>
        <authorList>
            <person name="Dong X."/>
            <person name="Chaisiri K."/>
            <person name="Xia D."/>
            <person name="Armstrong S.D."/>
            <person name="Fang Y."/>
            <person name="Donnelly M.J."/>
            <person name="Kadowaki T."/>
            <person name="McGarry J.W."/>
            <person name="Darby A.C."/>
            <person name="Makepeace B.L."/>
        </authorList>
    </citation>
    <scope>NUCLEOTIDE SEQUENCE [LARGE SCALE GENOMIC DNA]</scope>
    <source>
        <strain evidence="15">UoL-UT</strain>
    </source>
</reference>
<keyword evidence="8 15" id="KW-0675">Receptor</keyword>
<comment type="similarity">
    <text evidence="2">Belongs to the glutamate-gated ion channel (TC 1.A.10.1) family.</text>
</comment>
<evidence type="ECO:0000256" key="11">
    <source>
        <dbReference type="ARBA" id="ARBA00023303"/>
    </source>
</evidence>
<dbReference type="AlphaFoldDB" id="A0A443S7H7"/>
<dbReference type="InterPro" id="IPR019594">
    <property type="entry name" value="Glu/Gly-bd"/>
</dbReference>
<evidence type="ECO:0000256" key="10">
    <source>
        <dbReference type="ARBA" id="ARBA00023286"/>
    </source>
</evidence>
<proteinExistence type="inferred from homology"/>
<keyword evidence="7 12" id="KW-0472">Membrane</keyword>
<feature type="domain" description="Ionotropic glutamate receptor L-glutamate and glycine-binding" evidence="14">
    <location>
        <begin position="1"/>
        <end position="34"/>
    </location>
</feature>
<comment type="subcellular location">
    <subcellularLocation>
        <location evidence="1">Membrane</location>
        <topology evidence="1">Multi-pass membrane protein</topology>
    </subcellularLocation>
</comment>
<feature type="non-terminal residue" evidence="15">
    <location>
        <position position="246"/>
    </location>
</feature>
<evidence type="ECO:0000256" key="12">
    <source>
        <dbReference type="SAM" id="Phobius"/>
    </source>
</evidence>
<feature type="transmembrane region" description="Helical" evidence="12">
    <location>
        <begin position="51"/>
        <end position="70"/>
    </location>
</feature>
<evidence type="ECO:0000256" key="8">
    <source>
        <dbReference type="ARBA" id="ARBA00023170"/>
    </source>
</evidence>
<keyword evidence="5 12" id="KW-1133">Transmembrane helix</keyword>
<evidence type="ECO:0000256" key="6">
    <source>
        <dbReference type="ARBA" id="ARBA00023065"/>
    </source>
</evidence>
<evidence type="ECO:0000256" key="3">
    <source>
        <dbReference type="ARBA" id="ARBA00022448"/>
    </source>
</evidence>
<evidence type="ECO:0000313" key="15">
    <source>
        <dbReference type="EMBL" id="RWS23375.1"/>
    </source>
</evidence>
<keyword evidence="9" id="KW-0325">Glycoprotein</keyword>
<keyword evidence="16" id="KW-1185">Reference proteome</keyword>
<dbReference type="InterPro" id="IPR001320">
    <property type="entry name" value="Iontro_rcpt_C"/>
</dbReference>
<keyword evidence="10" id="KW-1071">Ligand-gated ion channel</keyword>
<dbReference type="SUPFAM" id="SSF53850">
    <property type="entry name" value="Periplasmic binding protein-like II"/>
    <property type="match status" value="1"/>
</dbReference>
<dbReference type="Gene3D" id="1.10.287.70">
    <property type="match status" value="1"/>
</dbReference>
<dbReference type="Pfam" id="PF00060">
    <property type="entry name" value="Lig_chan"/>
    <property type="match status" value="2"/>
</dbReference>
<evidence type="ECO:0000256" key="7">
    <source>
        <dbReference type="ARBA" id="ARBA00023136"/>
    </source>
</evidence>
<dbReference type="GO" id="GO:0015276">
    <property type="term" value="F:ligand-gated monoatomic ion channel activity"/>
    <property type="evidence" value="ECO:0007669"/>
    <property type="project" value="InterPro"/>
</dbReference>
<keyword evidence="6" id="KW-0406">Ion transport</keyword>
<dbReference type="Gene3D" id="3.40.190.10">
    <property type="entry name" value="Periplasmic binding protein-like II"/>
    <property type="match status" value="1"/>
</dbReference>
<feature type="domain" description="Ionotropic glutamate receptor C-terminal" evidence="13">
    <location>
        <begin position="135"/>
        <end position="189"/>
    </location>
</feature>
<comment type="caution">
    <text evidence="15">The sequence shown here is derived from an EMBL/GenBank/DDBJ whole genome shotgun (WGS) entry which is preliminary data.</text>
</comment>
<dbReference type="InterPro" id="IPR015683">
    <property type="entry name" value="Ionotropic_Glu_rcpt"/>
</dbReference>
<name>A0A443S7H7_9ACAR</name>
<protein>
    <submittedName>
        <fullName evidence="15">Glutamate receptor-like protein</fullName>
    </submittedName>
</protein>
<dbReference type="GO" id="GO:0016020">
    <property type="term" value="C:membrane"/>
    <property type="evidence" value="ECO:0007669"/>
    <property type="project" value="UniProtKB-SubCell"/>
</dbReference>
<evidence type="ECO:0000256" key="9">
    <source>
        <dbReference type="ARBA" id="ARBA00023180"/>
    </source>
</evidence>
<keyword evidence="3" id="KW-0813">Transport</keyword>
<evidence type="ECO:0000313" key="16">
    <source>
        <dbReference type="Proteomes" id="UP000288716"/>
    </source>
</evidence>